<dbReference type="EMBL" id="JAEHOC010000007">
    <property type="protein sequence ID" value="KAG2440090.1"/>
    <property type="molecule type" value="Genomic_DNA"/>
</dbReference>
<evidence type="ECO:0000256" key="1">
    <source>
        <dbReference type="ARBA" id="ARBA00004370"/>
    </source>
</evidence>
<comment type="subcellular location">
    <subcellularLocation>
        <location evidence="1">Membrane</location>
    </subcellularLocation>
</comment>
<evidence type="ECO:0000256" key="2">
    <source>
        <dbReference type="ARBA" id="ARBA00022448"/>
    </source>
</evidence>
<keyword evidence="2" id="KW-0813">Transport</keyword>
<reference evidence="10" key="1">
    <citation type="journal article" date="2020" name="bioRxiv">
        <title>Comparative genomics of Chlamydomonas.</title>
        <authorList>
            <person name="Craig R.J."/>
            <person name="Hasan A.R."/>
            <person name="Ness R.W."/>
            <person name="Keightley P.D."/>
        </authorList>
    </citation>
    <scope>NUCLEOTIDE SEQUENCE</scope>
    <source>
        <strain evidence="10">SAG 7.73</strain>
    </source>
</reference>
<evidence type="ECO:0000313" key="10">
    <source>
        <dbReference type="EMBL" id="KAG2440090.1"/>
    </source>
</evidence>
<evidence type="ECO:0000256" key="5">
    <source>
        <dbReference type="ARBA" id="ARBA00022989"/>
    </source>
</evidence>
<dbReference type="PANTHER" id="PTHR23130">
    <property type="entry name" value="CYTOCHROME B561 AND DOMON DOMAIN-CONTAINING PROTEIN"/>
    <property type="match status" value="1"/>
</dbReference>
<keyword evidence="3 8" id="KW-0812">Transmembrane</keyword>
<feature type="transmembrane region" description="Helical" evidence="8">
    <location>
        <begin position="427"/>
        <end position="443"/>
    </location>
</feature>
<dbReference type="Pfam" id="PF03188">
    <property type="entry name" value="Cytochrom_B561"/>
    <property type="match status" value="1"/>
</dbReference>
<evidence type="ECO:0000256" key="8">
    <source>
        <dbReference type="SAM" id="Phobius"/>
    </source>
</evidence>
<evidence type="ECO:0000256" key="6">
    <source>
        <dbReference type="ARBA" id="ARBA00023136"/>
    </source>
</evidence>
<dbReference type="SUPFAM" id="SSF50965">
    <property type="entry name" value="Galactose oxidase, central domain"/>
    <property type="match status" value="1"/>
</dbReference>
<evidence type="ECO:0000259" key="9">
    <source>
        <dbReference type="PROSITE" id="PS50939"/>
    </source>
</evidence>
<gene>
    <name evidence="10" type="ORF">HXX76_004204</name>
</gene>
<dbReference type="PROSITE" id="PS50939">
    <property type="entry name" value="CYTOCHROME_B561"/>
    <property type="match status" value="1"/>
</dbReference>
<keyword evidence="4" id="KW-0249">Electron transport</keyword>
<feature type="transmembrane region" description="Helical" evidence="8">
    <location>
        <begin position="492"/>
        <end position="512"/>
    </location>
</feature>
<keyword evidence="6 8" id="KW-0472">Membrane</keyword>
<dbReference type="GO" id="GO:0016020">
    <property type="term" value="C:membrane"/>
    <property type="evidence" value="ECO:0007669"/>
    <property type="project" value="UniProtKB-SubCell"/>
</dbReference>
<dbReference type="InterPro" id="IPR006593">
    <property type="entry name" value="Cyt_b561/ferric_Rdtase_TM"/>
</dbReference>
<feature type="transmembrane region" description="Helical" evidence="8">
    <location>
        <begin position="403"/>
        <end position="421"/>
    </location>
</feature>
<evidence type="ECO:0000256" key="3">
    <source>
        <dbReference type="ARBA" id="ARBA00022692"/>
    </source>
</evidence>
<dbReference type="OrthoDB" id="2419613at2759"/>
<dbReference type="SMART" id="SM00665">
    <property type="entry name" value="B561"/>
    <property type="match status" value="1"/>
</dbReference>
<evidence type="ECO:0000256" key="4">
    <source>
        <dbReference type="ARBA" id="ARBA00022982"/>
    </source>
</evidence>
<proteinExistence type="predicted"/>
<dbReference type="CDD" id="cd08760">
    <property type="entry name" value="Cyt_b561_FRRS1_like"/>
    <property type="match status" value="1"/>
</dbReference>
<dbReference type="Proteomes" id="UP000650467">
    <property type="component" value="Unassembled WGS sequence"/>
</dbReference>
<feature type="transmembrane region" description="Helical" evidence="8">
    <location>
        <begin position="364"/>
        <end position="383"/>
    </location>
</feature>
<evidence type="ECO:0000313" key="11">
    <source>
        <dbReference type="Proteomes" id="UP000650467"/>
    </source>
</evidence>
<sequence length="568" mass="59911">MAAAPRHTFVYGLYVNASSNSSSSSASGGAARPLRVLLVATGQGSAVFADIWALDLDSATWRQLPQAGDPPDTVYGSAGGIAPSLPGGPHSTRLWLSHGFSSKRRYSTTHYYDLQAERWVLVHGSINSYDPTGPHARCIVSSTVTSDERLILYGGCAQNGGTGGPCPARDAWAFDGASWQQASTCPTPRTRGAMVPLTSPLASPPASATSPAATDMATSAGQQAMMGVPGKAGGGGIMGPGSSEELNTSAELRMYGGRYVLLYGGYERDKQTITVSAAPDDQLSVLDLDSREWLLLRASGEVPAFRGQPAAAHDVATGRVWVFGGQLRSSGALTNDLYELQGDPEATPPYPDGSCGSTFLYPHLHGIFMGLAWGILLQAGWFIARYFKRHDPTWFNLHRACQVSGLVLSIVGLAVVLAGGVKSSNLGFSHGAIGLTALGLGLLQPLNAFFRPHKGERWRVQWEWLHLTSGRCAVVLGAANVSLGTFLVQGPYAVWISWHVILGVFIIVVIVMEMRHQRDLRRKAGGPDAAALAAKDMDTSGDSAEAGISSGTQPGGKASVVPEPSKLE</sequence>
<name>A0A835TLU5_CHLIN</name>
<feature type="region of interest" description="Disordered" evidence="7">
    <location>
        <begin position="531"/>
        <end position="568"/>
    </location>
</feature>
<dbReference type="InterPro" id="IPR011043">
    <property type="entry name" value="Gal_Oxase/kelch_b-propeller"/>
</dbReference>
<dbReference type="SUPFAM" id="SSF117281">
    <property type="entry name" value="Kelch motif"/>
    <property type="match status" value="1"/>
</dbReference>
<comment type="caution">
    <text evidence="10">The sequence shown here is derived from an EMBL/GenBank/DDBJ whole genome shotgun (WGS) entry which is preliminary data.</text>
</comment>
<evidence type="ECO:0000256" key="7">
    <source>
        <dbReference type="SAM" id="MobiDB-lite"/>
    </source>
</evidence>
<organism evidence="10 11">
    <name type="scientific">Chlamydomonas incerta</name>
    <dbReference type="NCBI Taxonomy" id="51695"/>
    <lineage>
        <taxon>Eukaryota</taxon>
        <taxon>Viridiplantae</taxon>
        <taxon>Chlorophyta</taxon>
        <taxon>core chlorophytes</taxon>
        <taxon>Chlorophyceae</taxon>
        <taxon>CS clade</taxon>
        <taxon>Chlamydomonadales</taxon>
        <taxon>Chlamydomonadaceae</taxon>
        <taxon>Chlamydomonas</taxon>
    </lineage>
</organism>
<feature type="transmembrane region" description="Helical" evidence="8">
    <location>
        <begin position="464"/>
        <end position="486"/>
    </location>
</feature>
<dbReference type="Gene3D" id="1.20.120.1770">
    <property type="match status" value="1"/>
</dbReference>
<accession>A0A835TLU5</accession>
<dbReference type="InterPro" id="IPR015915">
    <property type="entry name" value="Kelch-typ_b-propeller"/>
</dbReference>
<dbReference type="Gene3D" id="2.120.10.80">
    <property type="entry name" value="Kelch-type beta propeller"/>
    <property type="match status" value="2"/>
</dbReference>
<dbReference type="AlphaFoldDB" id="A0A835TLU5"/>
<protein>
    <recommendedName>
        <fullName evidence="9">Cytochrome b561 domain-containing protein</fullName>
    </recommendedName>
</protein>
<keyword evidence="11" id="KW-1185">Reference proteome</keyword>
<dbReference type="PANTHER" id="PTHR23130:SF171">
    <property type="entry name" value="OS01G0895300 PROTEIN"/>
    <property type="match status" value="1"/>
</dbReference>
<keyword evidence="5 8" id="KW-1133">Transmembrane helix</keyword>
<feature type="domain" description="Cytochrome b561" evidence="9">
    <location>
        <begin position="331"/>
        <end position="521"/>
    </location>
</feature>